<evidence type="ECO:0000313" key="3">
    <source>
        <dbReference type="Proteomes" id="UP000247978"/>
    </source>
</evidence>
<dbReference type="EMBL" id="QJJQ01000002">
    <property type="protein sequence ID" value="PXW89302.1"/>
    <property type="molecule type" value="Genomic_DNA"/>
</dbReference>
<evidence type="ECO:0000313" key="2">
    <source>
        <dbReference type="EMBL" id="PXW89302.1"/>
    </source>
</evidence>
<organism evidence="2 3">
    <name type="scientific">Pseudogracilibacillus auburnensis</name>
    <dbReference type="NCBI Taxonomy" id="1494959"/>
    <lineage>
        <taxon>Bacteria</taxon>
        <taxon>Bacillati</taxon>
        <taxon>Bacillota</taxon>
        <taxon>Bacilli</taxon>
        <taxon>Bacillales</taxon>
        <taxon>Bacillaceae</taxon>
        <taxon>Pseudogracilibacillus</taxon>
    </lineage>
</organism>
<dbReference type="InterPro" id="IPR018720">
    <property type="entry name" value="DUF2249"/>
</dbReference>
<reference evidence="2 3" key="1">
    <citation type="submission" date="2018-05" db="EMBL/GenBank/DDBJ databases">
        <title>Genomic Encyclopedia of Type Strains, Phase IV (KMG-IV): sequencing the most valuable type-strain genomes for metagenomic binning, comparative biology and taxonomic classification.</title>
        <authorList>
            <person name="Goeker M."/>
        </authorList>
    </citation>
    <scope>NUCLEOTIDE SEQUENCE [LARGE SCALE GENOMIC DNA]</scope>
    <source>
        <strain evidence="2 3">DSM 28556</strain>
    </source>
</reference>
<comment type="caution">
    <text evidence="2">The sequence shown here is derived from an EMBL/GenBank/DDBJ whole genome shotgun (WGS) entry which is preliminary data.</text>
</comment>
<sequence>MMETKYKATINAPEIESKYRHPFILETFDSLASGEFLQLKNDHDPRPLHYQFMQERTDLFTWEYLEEGPAIWRVAIGKR</sequence>
<dbReference type="OrthoDB" id="9798996at2"/>
<name>A0A2V3W5C0_9BACI</name>
<dbReference type="Pfam" id="PF10006">
    <property type="entry name" value="DUF2249"/>
    <property type="match status" value="1"/>
</dbReference>
<evidence type="ECO:0000259" key="1">
    <source>
        <dbReference type="Pfam" id="PF10006"/>
    </source>
</evidence>
<keyword evidence="3" id="KW-1185">Reference proteome</keyword>
<dbReference type="RefSeq" id="WP_110394041.1">
    <property type="nucleotide sequence ID" value="NZ_JBHUHB010000001.1"/>
</dbReference>
<gene>
    <name evidence="2" type="ORF">DFR56_10278</name>
</gene>
<feature type="domain" description="DUF2249" evidence="1">
    <location>
        <begin position="9"/>
        <end position="78"/>
    </location>
</feature>
<accession>A0A2V3W5C0</accession>
<dbReference type="Proteomes" id="UP000247978">
    <property type="component" value="Unassembled WGS sequence"/>
</dbReference>
<dbReference type="AlphaFoldDB" id="A0A2V3W5C0"/>
<proteinExistence type="predicted"/>
<protein>
    <submittedName>
        <fullName evidence="2">Uncharacterized protein (DUF2249 family)</fullName>
    </submittedName>
</protein>